<sequence>MKTAVKHMSSGNQEVFQKAWLERLIDPAVATIPRPTMRKVPEVGEEPAPNKVKPVVIVLDDSDTDSHRLLASLPAPALPSPMPHATSIPSTLSHTHTPIGNDLLVKLNDRQRFTKGVMALRYSISKLFILSFARERAHHIDKNTDPIVAAVNPGYCTTNMDHEGTETSIQRFLKRIVDYFIARTAEMGSQAIIHAAARQGGKE</sequence>
<dbReference type="SUPFAM" id="SSF51735">
    <property type="entry name" value="NAD(P)-binding Rossmann-fold domains"/>
    <property type="match status" value="1"/>
</dbReference>
<evidence type="ECO:0000313" key="1">
    <source>
        <dbReference type="EMBL" id="KAJ7315437.1"/>
    </source>
</evidence>
<dbReference type="AlphaFoldDB" id="A0AAD7EFA5"/>
<dbReference type="EMBL" id="JARIHO010000062">
    <property type="protein sequence ID" value="KAJ7315437.1"/>
    <property type="molecule type" value="Genomic_DNA"/>
</dbReference>
<accession>A0AAD7EFA5</accession>
<protein>
    <submittedName>
        <fullName evidence="1">Uncharacterized protein</fullName>
    </submittedName>
</protein>
<name>A0AAD7EFA5_9AGAR</name>
<evidence type="ECO:0000313" key="2">
    <source>
        <dbReference type="Proteomes" id="UP001218218"/>
    </source>
</evidence>
<gene>
    <name evidence="1" type="ORF">DFH08DRAFT_1040179</name>
</gene>
<dbReference type="Proteomes" id="UP001218218">
    <property type="component" value="Unassembled WGS sequence"/>
</dbReference>
<organism evidence="1 2">
    <name type="scientific">Mycena albidolilacea</name>
    <dbReference type="NCBI Taxonomy" id="1033008"/>
    <lineage>
        <taxon>Eukaryota</taxon>
        <taxon>Fungi</taxon>
        <taxon>Dikarya</taxon>
        <taxon>Basidiomycota</taxon>
        <taxon>Agaricomycotina</taxon>
        <taxon>Agaricomycetes</taxon>
        <taxon>Agaricomycetidae</taxon>
        <taxon>Agaricales</taxon>
        <taxon>Marasmiineae</taxon>
        <taxon>Mycenaceae</taxon>
        <taxon>Mycena</taxon>
    </lineage>
</organism>
<comment type="caution">
    <text evidence="1">The sequence shown here is derived from an EMBL/GenBank/DDBJ whole genome shotgun (WGS) entry which is preliminary data.</text>
</comment>
<keyword evidence="2" id="KW-1185">Reference proteome</keyword>
<dbReference type="Gene3D" id="3.40.50.720">
    <property type="entry name" value="NAD(P)-binding Rossmann-like Domain"/>
    <property type="match status" value="1"/>
</dbReference>
<proteinExistence type="predicted"/>
<reference evidence="1" key="1">
    <citation type="submission" date="2023-03" db="EMBL/GenBank/DDBJ databases">
        <title>Massive genome expansion in bonnet fungi (Mycena s.s.) driven by repeated elements and novel gene families across ecological guilds.</title>
        <authorList>
            <consortium name="Lawrence Berkeley National Laboratory"/>
            <person name="Harder C.B."/>
            <person name="Miyauchi S."/>
            <person name="Viragh M."/>
            <person name="Kuo A."/>
            <person name="Thoen E."/>
            <person name="Andreopoulos B."/>
            <person name="Lu D."/>
            <person name="Skrede I."/>
            <person name="Drula E."/>
            <person name="Henrissat B."/>
            <person name="Morin E."/>
            <person name="Kohler A."/>
            <person name="Barry K."/>
            <person name="LaButti K."/>
            <person name="Morin E."/>
            <person name="Salamov A."/>
            <person name="Lipzen A."/>
            <person name="Mereny Z."/>
            <person name="Hegedus B."/>
            <person name="Baldrian P."/>
            <person name="Stursova M."/>
            <person name="Weitz H."/>
            <person name="Taylor A."/>
            <person name="Grigoriev I.V."/>
            <person name="Nagy L.G."/>
            <person name="Martin F."/>
            <person name="Kauserud H."/>
        </authorList>
    </citation>
    <scope>NUCLEOTIDE SEQUENCE</scope>
    <source>
        <strain evidence="1">CBHHK002</strain>
    </source>
</reference>
<dbReference type="InterPro" id="IPR036291">
    <property type="entry name" value="NAD(P)-bd_dom_sf"/>
</dbReference>